<accession>A0A1J5RQJ6</accession>
<feature type="domain" description="ORC1/DEAH AAA+ ATPase" evidence="1">
    <location>
        <begin position="53"/>
        <end position="180"/>
    </location>
</feature>
<dbReference type="AlphaFoldDB" id="A0A1J5RQJ6"/>
<dbReference type="Gene3D" id="3.40.50.300">
    <property type="entry name" value="P-loop containing nucleotide triphosphate hydrolases"/>
    <property type="match status" value="1"/>
</dbReference>
<dbReference type="InterPro" id="IPR027417">
    <property type="entry name" value="P-loop_NTPase"/>
</dbReference>
<comment type="caution">
    <text evidence="2">The sequence shown here is derived from an EMBL/GenBank/DDBJ whole genome shotgun (WGS) entry which is preliminary data.</text>
</comment>
<evidence type="ECO:0000259" key="1">
    <source>
        <dbReference type="Pfam" id="PF13401"/>
    </source>
</evidence>
<dbReference type="InterPro" id="IPR049945">
    <property type="entry name" value="AAA_22"/>
</dbReference>
<proteinExistence type="predicted"/>
<evidence type="ECO:0000313" key="2">
    <source>
        <dbReference type="EMBL" id="OIQ98568.1"/>
    </source>
</evidence>
<organism evidence="2">
    <name type="scientific">mine drainage metagenome</name>
    <dbReference type="NCBI Taxonomy" id="410659"/>
    <lineage>
        <taxon>unclassified sequences</taxon>
        <taxon>metagenomes</taxon>
        <taxon>ecological metagenomes</taxon>
    </lineage>
</organism>
<name>A0A1J5RQJ6_9ZZZZ</name>
<dbReference type="Pfam" id="PF13401">
    <property type="entry name" value="AAA_22"/>
    <property type="match status" value="1"/>
</dbReference>
<dbReference type="SUPFAM" id="SSF52540">
    <property type="entry name" value="P-loop containing nucleoside triphosphate hydrolases"/>
    <property type="match status" value="1"/>
</dbReference>
<sequence>MNIHSLTNEQRLAIISEHPVVTKDYLIITPVITDVYSIIRERVLMRTTGTFMFASPRMGKSTCARAIRHLLQAEFPKIFIMSFVAEKRRIQEAALFTDILQADGLSVTRGERYPDIQRKLITHIQSRLAMVGGNQFVLMIDEMQNLGDAELEKLATIHNRLEEINIRMTTIGFGQPEILEVRSSLSFLNKTYLISRFLCEPIPFHGCATKEDLEIILEDYDHTKFYPTDSDLSFTRFFLIEAFDNGFRLRQYATPIWKALKKAAGVGTETIPMEHLSRTVEYLLVLSQQHDNKDFQIDSKFITSAVNASNLSYFSGLINEKSYH</sequence>
<gene>
    <name evidence="2" type="ORF">GALL_193930</name>
</gene>
<dbReference type="EMBL" id="MLJW01000117">
    <property type="protein sequence ID" value="OIQ98568.1"/>
    <property type="molecule type" value="Genomic_DNA"/>
</dbReference>
<reference evidence="2" key="1">
    <citation type="submission" date="2016-10" db="EMBL/GenBank/DDBJ databases">
        <title>Sequence of Gallionella enrichment culture.</title>
        <authorList>
            <person name="Poehlein A."/>
            <person name="Muehling M."/>
            <person name="Daniel R."/>
        </authorList>
    </citation>
    <scope>NUCLEOTIDE SEQUENCE</scope>
</reference>
<protein>
    <recommendedName>
        <fullName evidence="1">ORC1/DEAH AAA+ ATPase domain-containing protein</fullName>
    </recommendedName>
</protein>
<dbReference type="GO" id="GO:0016887">
    <property type="term" value="F:ATP hydrolysis activity"/>
    <property type="evidence" value="ECO:0007669"/>
    <property type="project" value="InterPro"/>
</dbReference>